<evidence type="ECO:0000313" key="1">
    <source>
        <dbReference type="EMBL" id="KAI5648808.1"/>
    </source>
</evidence>
<gene>
    <name evidence="1" type="ORF">M9H77_34813</name>
</gene>
<protein>
    <submittedName>
        <fullName evidence="1">Uncharacterized protein</fullName>
    </submittedName>
</protein>
<proteinExistence type="predicted"/>
<accession>A0ACB9ZMY4</accession>
<name>A0ACB9ZMY4_CATRO</name>
<sequence length="134" mass="15595">MLCRYAAEGGDYCFEHLQYDLLTNPLVPTKIDFVGNFIGFIFLCIRVVIFVREDFGDIFSIICMLEVRWPGDTRKRMLYLSCLSQSRMLYLSCLSQSRIYCLVHDPLTEQEAPPNDPKSDLVDTRKLLTLNVDW</sequence>
<evidence type="ECO:0000313" key="2">
    <source>
        <dbReference type="Proteomes" id="UP001060085"/>
    </source>
</evidence>
<dbReference type="EMBL" id="CM044708">
    <property type="protein sequence ID" value="KAI5648808.1"/>
    <property type="molecule type" value="Genomic_DNA"/>
</dbReference>
<dbReference type="Proteomes" id="UP001060085">
    <property type="component" value="Linkage Group LG08"/>
</dbReference>
<organism evidence="1 2">
    <name type="scientific">Catharanthus roseus</name>
    <name type="common">Madagascar periwinkle</name>
    <name type="synonym">Vinca rosea</name>
    <dbReference type="NCBI Taxonomy" id="4058"/>
    <lineage>
        <taxon>Eukaryota</taxon>
        <taxon>Viridiplantae</taxon>
        <taxon>Streptophyta</taxon>
        <taxon>Embryophyta</taxon>
        <taxon>Tracheophyta</taxon>
        <taxon>Spermatophyta</taxon>
        <taxon>Magnoliopsida</taxon>
        <taxon>eudicotyledons</taxon>
        <taxon>Gunneridae</taxon>
        <taxon>Pentapetalae</taxon>
        <taxon>asterids</taxon>
        <taxon>lamiids</taxon>
        <taxon>Gentianales</taxon>
        <taxon>Apocynaceae</taxon>
        <taxon>Rauvolfioideae</taxon>
        <taxon>Vinceae</taxon>
        <taxon>Catharanthinae</taxon>
        <taxon>Catharanthus</taxon>
    </lineage>
</organism>
<comment type="caution">
    <text evidence="1">The sequence shown here is derived from an EMBL/GenBank/DDBJ whole genome shotgun (WGS) entry which is preliminary data.</text>
</comment>
<keyword evidence="2" id="KW-1185">Reference proteome</keyword>
<reference evidence="2" key="1">
    <citation type="journal article" date="2023" name="Nat. Plants">
        <title>Single-cell RNA sequencing provides a high-resolution roadmap for understanding the multicellular compartmentation of specialized metabolism.</title>
        <authorList>
            <person name="Sun S."/>
            <person name="Shen X."/>
            <person name="Li Y."/>
            <person name="Li Y."/>
            <person name="Wang S."/>
            <person name="Li R."/>
            <person name="Zhang H."/>
            <person name="Shen G."/>
            <person name="Guo B."/>
            <person name="Wei J."/>
            <person name="Xu J."/>
            <person name="St-Pierre B."/>
            <person name="Chen S."/>
            <person name="Sun C."/>
        </authorList>
    </citation>
    <scope>NUCLEOTIDE SEQUENCE [LARGE SCALE GENOMIC DNA]</scope>
</reference>